<comment type="caution">
    <text evidence="2">The sequence shown here is derived from an EMBL/GenBank/DDBJ whole genome shotgun (WGS) entry which is preliminary data.</text>
</comment>
<evidence type="ECO:0000313" key="2">
    <source>
        <dbReference type="EMBL" id="GFN02129.1"/>
    </source>
</evidence>
<dbReference type="AlphaFoldDB" id="A0A7J0CI92"/>
<proteinExistence type="predicted"/>
<feature type="region of interest" description="Disordered" evidence="1">
    <location>
        <begin position="46"/>
        <end position="77"/>
    </location>
</feature>
<reference evidence="2 3" key="1">
    <citation type="submission" date="2020-05" db="EMBL/GenBank/DDBJ databases">
        <title>Whole genome shotgun sequence of Streptomyces microflavus NBRC 13062.</title>
        <authorList>
            <person name="Komaki H."/>
            <person name="Tamura T."/>
        </authorList>
    </citation>
    <scope>NUCLEOTIDE SEQUENCE [LARGE SCALE GENOMIC DNA]</scope>
    <source>
        <strain evidence="2 3">NBRC 13062</strain>
    </source>
</reference>
<dbReference type="RefSeq" id="WP_032755239.1">
    <property type="nucleotide sequence ID" value="NZ_BMUG01000008.1"/>
</dbReference>
<organism evidence="2 3">
    <name type="scientific">Streptomyces microflavus</name>
    <name type="common">Streptomyces lipmanii</name>
    <dbReference type="NCBI Taxonomy" id="1919"/>
    <lineage>
        <taxon>Bacteria</taxon>
        <taxon>Bacillati</taxon>
        <taxon>Actinomycetota</taxon>
        <taxon>Actinomycetes</taxon>
        <taxon>Kitasatosporales</taxon>
        <taxon>Streptomycetaceae</taxon>
        <taxon>Streptomyces</taxon>
    </lineage>
</organism>
<evidence type="ECO:0000313" key="3">
    <source>
        <dbReference type="Proteomes" id="UP000498740"/>
    </source>
</evidence>
<evidence type="ECO:0000256" key="1">
    <source>
        <dbReference type="SAM" id="MobiDB-lite"/>
    </source>
</evidence>
<protein>
    <submittedName>
        <fullName evidence="2">Uncharacterized protein</fullName>
    </submittedName>
</protein>
<gene>
    <name evidence="2" type="ORF">Smic_06850</name>
</gene>
<sequence>MGLLPLAGRGGSTTRNERYVAYSDQDTLRWILATQLVRDLTGCEPVDDLDPPLRAGQAHASPAVGLPLHDVKDDSPS</sequence>
<dbReference type="Proteomes" id="UP000498740">
    <property type="component" value="Unassembled WGS sequence"/>
</dbReference>
<dbReference type="EMBL" id="BLWD01000001">
    <property type="protein sequence ID" value="GFN02129.1"/>
    <property type="molecule type" value="Genomic_DNA"/>
</dbReference>
<accession>A0A7J0CI92</accession>
<name>A0A7J0CI92_STRMI</name>